<sequence>MIDKVFQKKFFYQNLFLSNKKYYNKYVNTCEKILTLPIKSDKKMVFYFNDESLKIDIESMKDNKYYKTEELKLRNFFPLKNYSNILDFKNNKINKWSLVGKTYSKANQNLSDFYRLVLIENTPSKNFLVSYKIIEILVLETLNIIKNSKSFKFSQITCKSLIINKSDYRLFFKSIVILDLKSYNMLSNETTRLYGLQGLNYYSEREFLSVNKFQVDSSLFLDTKNKKFKRIYMNGYKTKLFFNVDNGLLLDIHVKKGFTDFVIETDKNENKLVGVGNITRRLFLNPNEMFFGEFQISMYSKFF</sequence>
<reference evidence="1 2" key="1">
    <citation type="journal article" date="2006" name="Proc. Natl. Acad. Sci. U.S.A.">
        <title>Complete nucleotide sequence of the chlorarachniophyte nucleomorph: nature's smallest nucleus.</title>
        <authorList>
            <person name="Gilson P.R."/>
            <person name="Su V."/>
            <person name="Slamovits C.H."/>
            <person name="Reith M.E."/>
            <person name="Keeling P.J."/>
            <person name="McFadden G.I."/>
        </authorList>
    </citation>
    <scope>NUCLEOTIDE SEQUENCE [LARGE SCALE GENOMIC DNA]</scope>
    <source>
        <strain evidence="2">CCMP621</strain>
    </source>
</reference>
<organism evidence="1 2">
    <name type="scientific">Bigelowiella natans</name>
    <name type="common">Pedinomonas minutissima</name>
    <name type="synonym">Chlorarachnion sp. (strain CCMP621)</name>
    <dbReference type="NCBI Taxonomy" id="227086"/>
    <lineage>
        <taxon>Eukaryota</taxon>
        <taxon>Sar</taxon>
        <taxon>Rhizaria</taxon>
        <taxon>Cercozoa</taxon>
        <taxon>Chlorarachniophyceae</taxon>
        <taxon>Bigelowiella</taxon>
    </lineage>
</organism>
<dbReference type="EMBL" id="DQ158857">
    <property type="protein sequence ID" value="ABA27323.1"/>
    <property type="molecule type" value="Genomic_DNA"/>
</dbReference>
<dbReference type="RefSeq" id="XP_001712935.1">
    <property type="nucleotide sequence ID" value="XM_001712883.1"/>
</dbReference>
<protein>
    <submittedName>
        <fullName evidence="1">Uncharacterized protein</fullName>
    </submittedName>
</protein>
<dbReference type="AlphaFoldDB" id="Q3LW42"/>
<dbReference type="Proteomes" id="UP000243425">
    <property type="component" value="Nucleomorph 2"/>
</dbReference>
<name>Q3LW42_BIGNA</name>
<keyword evidence="1" id="KW-0542">Nucleomorph</keyword>
<accession>Q3LW42</accession>
<geneLocation type="nucleomorph" evidence="1"/>
<evidence type="ECO:0000313" key="1">
    <source>
        <dbReference type="EMBL" id="ABA27323.1"/>
    </source>
</evidence>
<proteinExistence type="predicted"/>
<dbReference type="GeneID" id="5788409"/>
<evidence type="ECO:0000313" key="2">
    <source>
        <dbReference type="Proteomes" id="UP000243425"/>
    </source>
</evidence>